<keyword evidence="2" id="KW-1185">Reference proteome</keyword>
<evidence type="ECO:0000313" key="2">
    <source>
        <dbReference type="Proteomes" id="UP000037600"/>
    </source>
</evidence>
<dbReference type="OrthoDB" id="9798761at2"/>
<evidence type="ECO:0000313" key="1">
    <source>
        <dbReference type="EMBL" id="KMT65925.1"/>
    </source>
</evidence>
<gene>
    <name evidence="1" type="ORF">XM47_05520</name>
</gene>
<dbReference type="RefSeq" id="WP_048690592.1">
    <property type="nucleotide sequence ID" value="NZ_KQ130485.1"/>
</dbReference>
<dbReference type="Proteomes" id="UP000037600">
    <property type="component" value="Unassembled WGS sequence"/>
</dbReference>
<dbReference type="PATRIC" id="fig|1513271.3.peg.1130"/>
<dbReference type="EMBL" id="LAZL01000007">
    <property type="protein sequence ID" value="KMT65925.1"/>
    <property type="molecule type" value="Genomic_DNA"/>
</dbReference>
<name>A0A0J8GT05_9ALTE</name>
<comment type="caution">
    <text evidence="1">The sequence shown here is derived from an EMBL/GenBank/DDBJ whole genome shotgun (WGS) entry which is preliminary data.</text>
</comment>
<sequence>MSDIKLFKLDQAKGTALELVRTQAKLEKDLQQLVESQMETFLNVKFLASEFTTSNGGRIDSLGVDENGCPVIIEYKRHTNENVINQGLFYYDWLIDHKAEFKLLVMDKLSSEAADNLEWEGARLICIATDFTKYDEHAIKQIDKNIELMRYKYFGEDLFLLELVNSHSSNRYFSNPAAAALQEKTVQETSKKERKDYHQNRIAAASEDLLKLYEHICEFGLSLGDDVQRKELKFYTALKKIKNFASVQVWAPLQDPSLRIYLNLNPESVELKNGIVSDVRGKGHWGTGDLEVIVRNIEELDIAKQLIKLSFEQN</sequence>
<dbReference type="GO" id="GO:0003676">
    <property type="term" value="F:nucleic acid binding"/>
    <property type="evidence" value="ECO:0007669"/>
    <property type="project" value="InterPro"/>
</dbReference>
<dbReference type="InterPro" id="IPR011856">
    <property type="entry name" value="tRNA_endonuc-like_dom_sf"/>
</dbReference>
<dbReference type="AlphaFoldDB" id="A0A0J8GT05"/>
<accession>A0A0J8GT05</accession>
<dbReference type="Gene3D" id="3.40.1350.10">
    <property type="match status" value="1"/>
</dbReference>
<protein>
    <submittedName>
        <fullName evidence="1">Transporter</fullName>
    </submittedName>
</protein>
<reference evidence="1 2" key="1">
    <citation type="submission" date="2015-04" db="EMBL/GenBank/DDBJ databases">
        <title>Draft Genome Sequence of the Novel Agar-Digesting Marine Bacterium Q1.</title>
        <authorList>
            <person name="Li Y."/>
            <person name="Li D."/>
            <person name="Chen G."/>
            <person name="Du Z."/>
        </authorList>
    </citation>
    <scope>NUCLEOTIDE SEQUENCE [LARGE SCALE GENOMIC DNA]</scope>
    <source>
        <strain evidence="1 2">Q1</strain>
    </source>
</reference>
<proteinExistence type="predicted"/>
<organism evidence="1 2">
    <name type="scientific">Catenovulum maritimum</name>
    <dbReference type="NCBI Taxonomy" id="1513271"/>
    <lineage>
        <taxon>Bacteria</taxon>
        <taxon>Pseudomonadati</taxon>
        <taxon>Pseudomonadota</taxon>
        <taxon>Gammaproteobacteria</taxon>
        <taxon>Alteromonadales</taxon>
        <taxon>Alteromonadaceae</taxon>
        <taxon>Catenovulum</taxon>
    </lineage>
</organism>